<feature type="region of interest" description="Disordered" evidence="1">
    <location>
        <begin position="358"/>
        <end position="382"/>
    </location>
</feature>
<dbReference type="AlphaFoldDB" id="A0A9Q0S0T1"/>
<dbReference type="Proteomes" id="UP001151699">
    <property type="component" value="Chromosome X"/>
</dbReference>
<evidence type="ECO:0000313" key="2">
    <source>
        <dbReference type="EMBL" id="KAJ6640112.1"/>
    </source>
</evidence>
<feature type="region of interest" description="Disordered" evidence="1">
    <location>
        <begin position="251"/>
        <end position="273"/>
    </location>
</feature>
<comment type="caution">
    <text evidence="2">The sequence shown here is derived from an EMBL/GenBank/DDBJ whole genome shotgun (WGS) entry which is preliminary data.</text>
</comment>
<proteinExistence type="predicted"/>
<keyword evidence="3" id="KW-1185">Reference proteome</keyword>
<accession>A0A9Q0S0T1</accession>
<feature type="region of interest" description="Disordered" evidence="1">
    <location>
        <begin position="1"/>
        <end position="41"/>
    </location>
</feature>
<organism evidence="2 3">
    <name type="scientific">Pseudolycoriella hygida</name>
    <dbReference type="NCBI Taxonomy" id="35572"/>
    <lineage>
        <taxon>Eukaryota</taxon>
        <taxon>Metazoa</taxon>
        <taxon>Ecdysozoa</taxon>
        <taxon>Arthropoda</taxon>
        <taxon>Hexapoda</taxon>
        <taxon>Insecta</taxon>
        <taxon>Pterygota</taxon>
        <taxon>Neoptera</taxon>
        <taxon>Endopterygota</taxon>
        <taxon>Diptera</taxon>
        <taxon>Nematocera</taxon>
        <taxon>Sciaroidea</taxon>
        <taxon>Sciaridae</taxon>
        <taxon>Pseudolycoriella</taxon>
    </lineage>
</organism>
<name>A0A9Q0S0T1_9DIPT</name>
<dbReference type="EMBL" id="WJQU01000003">
    <property type="protein sequence ID" value="KAJ6640112.1"/>
    <property type="molecule type" value="Genomic_DNA"/>
</dbReference>
<sequence length="382" mass="41033">MLKSTESGYSINRSNDTLETSAETASKTNGHNKVNHNGANGSVITMTMQNNHLIVETEERNDMARNARETKMHYSPSEKGGVFVVEAARGADSTTTTCNGAVIRDNSIAQSSASPIVSSSPKNVDILSRDDATLLNNEEIQVHQPPQGIGDDEILNVDDDGVISIASRLMNGDDSMRPICGSTNTGLSQSDLSISDSCGSNQGYCYGSQQPYTVETQGYQSSSPHLTNDAKPVLSPSNSKPIIKSAIYKQESVEPASSYPEDGRPGKLRSDKNVSGFCKPLKEDALIEEQRQIGNGEILVENRNENVLKADNGVDGKTDQQPNEIIENGDGYDSLICLPAPPTIDEIKQLNDVTLLENNNMDSLPPPPPPEVIVEGPTNGES</sequence>
<protein>
    <submittedName>
        <fullName evidence="2">Uncharacterized protein</fullName>
    </submittedName>
</protein>
<feature type="region of interest" description="Disordered" evidence="1">
    <location>
        <begin position="216"/>
        <end position="239"/>
    </location>
</feature>
<feature type="compositionally biased region" description="Polar residues" evidence="1">
    <location>
        <begin position="216"/>
        <end position="226"/>
    </location>
</feature>
<feature type="region of interest" description="Disordered" evidence="1">
    <location>
        <begin position="310"/>
        <end position="331"/>
    </location>
</feature>
<evidence type="ECO:0000313" key="3">
    <source>
        <dbReference type="Proteomes" id="UP001151699"/>
    </source>
</evidence>
<gene>
    <name evidence="2" type="ORF">Bhyg_12861</name>
</gene>
<reference evidence="2" key="1">
    <citation type="submission" date="2022-07" db="EMBL/GenBank/DDBJ databases">
        <authorList>
            <person name="Trinca V."/>
            <person name="Uliana J.V.C."/>
            <person name="Torres T.T."/>
            <person name="Ward R.J."/>
            <person name="Monesi N."/>
        </authorList>
    </citation>
    <scope>NUCLEOTIDE SEQUENCE</scope>
    <source>
        <strain evidence="2">HSMRA1968</strain>
        <tissue evidence="2">Whole embryos</tissue>
    </source>
</reference>
<evidence type="ECO:0000256" key="1">
    <source>
        <dbReference type="SAM" id="MobiDB-lite"/>
    </source>
</evidence>
<dbReference type="OrthoDB" id="8034296at2759"/>
<feature type="compositionally biased region" description="Basic and acidic residues" evidence="1">
    <location>
        <begin position="261"/>
        <end position="272"/>
    </location>
</feature>